<protein>
    <submittedName>
        <fullName evidence="2">Uncharacterized protein</fullName>
    </submittedName>
</protein>
<evidence type="ECO:0000313" key="3">
    <source>
        <dbReference type="Proteomes" id="UP000717328"/>
    </source>
</evidence>
<proteinExistence type="predicted"/>
<accession>A0A9P7KLL2</accession>
<sequence length="517" mass="58179">MNSTSLHALSRTELQKLAKENSIKANLRSNVIIDLLLDRQRQCQVTALTEERVGQASEPRMLQRWSTPREERIMEISEILHRTLSSNGPSDSTTVEHVAEHNLEGTVTPDDILERYELQYPPEPQQPTETQQLSELQQPYELQHPSEPPNPSQQASPRYTIGLNTPESSMPGSPDPEAPSDVLEHLVGTIATVSEQDAAVLDQITQLRAVASKLRSKAQDLRSAVRSERARRERIEAYVTYWRRVSPRWTFEDIWEADIRMYRKYGKELELGSSDDEMIQDFEMKCEAMEKLAEARGTGERLPFSILPNIDPPAEVLRRAVEVPNGNAHGKRSRRDAEEREECARLNKRSRRETEFSDSRATTEEPDVLPKGTIGGGALEISIDEFPPTRSLKRPREETDDADSPRYLPSARTEVLTSSGEPIPASSPTKKRMDKGKGKMTPAQVEELLRENGCFGTDEGSKDDEHRAKRLESDRSVAQRIQRQIDLVPQLPLAAAVNGAPSGGLRRMTRAASKRAL</sequence>
<dbReference type="EMBL" id="JABCKI010000093">
    <property type="protein sequence ID" value="KAG5652845.1"/>
    <property type="molecule type" value="Genomic_DNA"/>
</dbReference>
<feature type="compositionally biased region" description="Basic and acidic residues" evidence="1">
    <location>
        <begin position="352"/>
        <end position="363"/>
    </location>
</feature>
<feature type="region of interest" description="Disordered" evidence="1">
    <location>
        <begin position="321"/>
        <end position="441"/>
    </location>
</feature>
<feature type="region of interest" description="Disordered" evidence="1">
    <location>
        <begin position="453"/>
        <end position="477"/>
    </location>
</feature>
<dbReference type="OrthoDB" id="2756873at2759"/>
<dbReference type="Proteomes" id="UP000717328">
    <property type="component" value="Unassembled WGS sequence"/>
</dbReference>
<reference evidence="2" key="1">
    <citation type="submission" date="2021-02" db="EMBL/GenBank/DDBJ databases">
        <authorList>
            <person name="Nieuwenhuis M."/>
            <person name="Van De Peppel L.J.J."/>
        </authorList>
    </citation>
    <scope>NUCLEOTIDE SEQUENCE</scope>
    <source>
        <strain evidence="2">D49</strain>
    </source>
</reference>
<feature type="compositionally biased region" description="Polar residues" evidence="1">
    <location>
        <begin position="152"/>
        <end position="171"/>
    </location>
</feature>
<dbReference type="AlphaFoldDB" id="A0A9P7KLL2"/>
<reference evidence="2" key="2">
    <citation type="submission" date="2021-10" db="EMBL/GenBank/DDBJ databases">
        <title>Phylogenomics reveals ancestral predisposition of the termite-cultivated fungus Termitomyces towards a domesticated lifestyle.</title>
        <authorList>
            <person name="Auxier B."/>
            <person name="Grum-Grzhimaylo A."/>
            <person name="Cardenas M.E."/>
            <person name="Lodge J.D."/>
            <person name="Laessoe T."/>
            <person name="Pedersen O."/>
            <person name="Smith M.E."/>
            <person name="Kuyper T.W."/>
            <person name="Franco-Molano E.A."/>
            <person name="Baroni T.J."/>
            <person name="Aanen D.K."/>
        </authorList>
    </citation>
    <scope>NUCLEOTIDE SEQUENCE</scope>
    <source>
        <strain evidence="2">D49</strain>
    </source>
</reference>
<name>A0A9P7KLL2_9AGAR</name>
<keyword evidence="3" id="KW-1185">Reference proteome</keyword>
<feature type="region of interest" description="Disordered" evidence="1">
    <location>
        <begin position="141"/>
        <end position="180"/>
    </location>
</feature>
<evidence type="ECO:0000256" key="1">
    <source>
        <dbReference type="SAM" id="MobiDB-lite"/>
    </source>
</evidence>
<feature type="compositionally biased region" description="Basic and acidic residues" evidence="1">
    <location>
        <begin position="459"/>
        <end position="477"/>
    </location>
</feature>
<gene>
    <name evidence="2" type="ORF">H0H81_003407</name>
</gene>
<feature type="compositionally biased region" description="Basic and acidic residues" evidence="1">
    <location>
        <begin position="335"/>
        <end position="345"/>
    </location>
</feature>
<evidence type="ECO:0000313" key="2">
    <source>
        <dbReference type="EMBL" id="KAG5652845.1"/>
    </source>
</evidence>
<organism evidence="2 3">
    <name type="scientific">Sphagnurus paluster</name>
    <dbReference type="NCBI Taxonomy" id="117069"/>
    <lineage>
        <taxon>Eukaryota</taxon>
        <taxon>Fungi</taxon>
        <taxon>Dikarya</taxon>
        <taxon>Basidiomycota</taxon>
        <taxon>Agaricomycotina</taxon>
        <taxon>Agaricomycetes</taxon>
        <taxon>Agaricomycetidae</taxon>
        <taxon>Agaricales</taxon>
        <taxon>Tricholomatineae</taxon>
        <taxon>Lyophyllaceae</taxon>
        <taxon>Sphagnurus</taxon>
    </lineage>
</organism>
<comment type="caution">
    <text evidence="2">The sequence shown here is derived from an EMBL/GenBank/DDBJ whole genome shotgun (WGS) entry which is preliminary data.</text>
</comment>